<dbReference type="PROSITE" id="PS50885">
    <property type="entry name" value="HAMP"/>
    <property type="match status" value="1"/>
</dbReference>
<feature type="region of interest" description="Disordered" evidence="11">
    <location>
        <begin position="356"/>
        <end position="376"/>
    </location>
</feature>
<dbReference type="CDD" id="cd00075">
    <property type="entry name" value="HATPase"/>
    <property type="match status" value="1"/>
</dbReference>
<evidence type="ECO:0000256" key="8">
    <source>
        <dbReference type="ARBA" id="ARBA00022989"/>
    </source>
</evidence>
<dbReference type="Gene3D" id="1.10.287.130">
    <property type="match status" value="1"/>
</dbReference>
<gene>
    <name evidence="15" type="ORF">RB614_27080</name>
</gene>
<dbReference type="InterPro" id="IPR050428">
    <property type="entry name" value="TCS_sensor_his_kinase"/>
</dbReference>
<name>A0ABU0ZMD8_9ACTN</name>
<keyword evidence="10 12" id="KW-0472">Membrane</keyword>
<keyword evidence="16" id="KW-1185">Reference proteome</keyword>
<dbReference type="SUPFAM" id="SSF47384">
    <property type="entry name" value="Homodimeric domain of signal transducing histidine kinase"/>
    <property type="match status" value="1"/>
</dbReference>
<evidence type="ECO:0000256" key="2">
    <source>
        <dbReference type="ARBA" id="ARBA00004236"/>
    </source>
</evidence>
<proteinExistence type="predicted"/>
<dbReference type="Gene3D" id="3.30.565.10">
    <property type="entry name" value="Histidine kinase-like ATPase, C-terminal domain"/>
    <property type="match status" value="1"/>
</dbReference>
<keyword evidence="5" id="KW-0808">Transferase</keyword>
<dbReference type="CDD" id="cd06225">
    <property type="entry name" value="HAMP"/>
    <property type="match status" value="1"/>
</dbReference>
<dbReference type="Pfam" id="PF02518">
    <property type="entry name" value="HATPase_c"/>
    <property type="match status" value="1"/>
</dbReference>
<dbReference type="Gene3D" id="6.10.340.10">
    <property type="match status" value="1"/>
</dbReference>
<dbReference type="InterPro" id="IPR003661">
    <property type="entry name" value="HisK_dim/P_dom"/>
</dbReference>
<keyword evidence="9" id="KW-0902">Two-component regulatory system</keyword>
<evidence type="ECO:0000313" key="15">
    <source>
        <dbReference type="EMBL" id="MDQ7908194.1"/>
    </source>
</evidence>
<evidence type="ECO:0000256" key="10">
    <source>
        <dbReference type="ARBA" id="ARBA00023136"/>
    </source>
</evidence>
<dbReference type="Proteomes" id="UP001230908">
    <property type="component" value="Unassembled WGS sequence"/>
</dbReference>
<dbReference type="InterPro" id="IPR003660">
    <property type="entry name" value="HAMP_dom"/>
</dbReference>
<evidence type="ECO:0000256" key="9">
    <source>
        <dbReference type="ARBA" id="ARBA00023012"/>
    </source>
</evidence>
<dbReference type="PANTHER" id="PTHR45436">
    <property type="entry name" value="SENSOR HISTIDINE KINASE YKOH"/>
    <property type="match status" value="1"/>
</dbReference>
<dbReference type="RefSeq" id="WP_308715460.1">
    <property type="nucleotide sequence ID" value="NZ_JAVHUY010000028.1"/>
</dbReference>
<evidence type="ECO:0000256" key="11">
    <source>
        <dbReference type="SAM" id="MobiDB-lite"/>
    </source>
</evidence>
<keyword evidence="7 15" id="KW-0418">Kinase</keyword>
<evidence type="ECO:0000256" key="12">
    <source>
        <dbReference type="SAM" id="Phobius"/>
    </source>
</evidence>
<dbReference type="SMART" id="SM00304">
    <property type="entry name" value="HAMP"/>
    <property type="match status" value="1"/>
</dbReference>
<dbReference type="PRINTS" id="PR00344">
    <property type="entry name" value="BCTRLSENSOR"/>
</dbReference>
<dbReference type="SUPFAM" id="SSF158472">
    <property type="entry name" value="HAMP domain-like"/>
    <property type="match status" value="1"/>
</dbReference>
<dbReference type="PROSITE" id="PS50109">
    <property type="entry name" value="HIS_KIN"/>
    <property type="match status" value="1"/>
</dbReference>
<dbReference type="GO" id="GO:0016301">
    <property type="term" value="F:kinase activity"/>
    <property type="evidence" value="ECO:0007669"/>
    <property type="project" value="UniProtKB-KW"/>
</dbReference>
<evidence type="ECO:0000256" key="4">
    <source>
        <dbReference type="ARBA" id="ARBA00022553"/>
    </source>
</evidence>
<comment type="subcellular location">
    <subcellularLocation>
        <location evidence="2">Cell membrane</location>
    </subcellularLocation>
</comment>
<keyword evidence="6 12" id="KW-0812">Transmembrane</keyword>
<dbReference type="Pfam" id="PF00512">
    <property type="entry name" value="HisKA"/>
    <property type="match status" value="1"/>
</dbReference>
<dbReference type="EC" id="2.7.13.3" evidence="3"/>
<evidence type="ECO:0000259" key="13">
    <source>
        <dbReference type="PROSITE" id="PS50109"/>
    </source>
</evidence>
<sequence length="498" mass="50860">MRRLSLRARLLLICVALLAVGFTISGVVVAEVLRGHLVKRVDSQLTQLTAILGGVSPGAIPGFDPTVLPAELGARLDLIGEIEIVYLRPDGGVERVMHSAGSGGPALPRLDAAGVAARDGRPFGVADVDGGAGWRVVALPRSAAPLLGEPPPTGASVAVAASTSTVDGTVARLRAVCLLTGVGLVAVLAVAGWFAIRAGLRPLRRIEQTAAAIAGGDLSQRVPDEAASGTEIGRLSAALNGMLGQVETAFAAREASEARMRRFVADVSHELRTPLSGIKGFTELYRMGGVTGEAEVARTMARIESESKRLAQLTEDLLLLARLDEGDAGLPLHRAPMDLRTLAADARRDLTALDPTRTVTVTGPGGQGPAAPAPVDGDEARLRQVVANLVGNAVAHTPAGTPVRIGVGVEGGAAILEVADRGPGLAPEEADRVFERFYRAGESRTRAAGAGAGLGLAIVASLVAAHTGTVTATPTPGGGTTFRVALPVLPRTPAPPGS</sequence>
<keyword evidence="8 12" id="KW-1133">Transmembrane helix</keyword>
<dbReference type="Pfam" id="PF00672">
    <property type="entry name" value="HAMP"/>
    <property type="match status" value="1"/>
</dbReference>
<dbReference type="InterPro" id="IPR004358">
    <property type="entry name" value="Sig_transdc_His_kin-like_C"/>
</dbReference>
<accession>A0ABU0ZMD8</accession>
<dbReference type="InterPro" id="IPR036890">
    <property type="entry name" value="HATPase_C_sf"/>
</dbReference>
<comment type="catalytic activity">
    <reaction evidence="1">
        <text>ATP + protein L-histidine = ADP + protein N-phospho-L-histidine.</text>
        <dbReference type="EC" id="2.7.13.3"/>
    </reaction>
</comment>
<dbReference type="InterPro" id="IPR036097">
    <property type="entry name" value="HisK_dim/P_sf"/>
</dbReference>
<dbReference type="CDD" id="cd00082">
    <property type="entry name" value="HisKA"/>
    <property type="match status" value="1"/>
</dbReference>
<dbReference type="EMBL" id="JAVHUY010000028">
    <property type="protein sequence ID" value="MDQ7908194.1"/>
    <property type="molecule type" value="Genomic_DNA"/>
</dbReference>
<evidence type="ECO:0000256" key="5">
    <source>
        <dbReference type="ARBA" id="ARBA00022679"/>
    </source>
</evidence>
<evidence type="ECO:0000256" key="3">
    <source>
        <dbReference type="ARBA" id="ARBA00012438"/>
    </source>
</evidence>
<evidence type="ECO:0000256" key="6">
    <source>
        <dbReference type="ARBA" id="ARBA00022692"/>
    </source>
</evidence>
<dbReference type="SMART" id="SM00388">
    <property type="entry name" value="HisKA"/>
    <property type="match status" value="1"/>
</dbReference>
<dbReference type="SMART" id="SM00387">
    <property type="entry name" value="HATPase_c"/>
    <property type="match status" value="1"/>
</dbReference>
<protein>
    <recommendedName>
        <fullName evidence="3">histidine kinase</fullName>
        <ecNumber evidence="3">2.7.13.3</ecNumber>
    </recommendedName>
</protein>
<dbReference type="InterPro" id="IPR003594">
    <property type="entry name" value="HATPase_dom"/>
</dbReference>
<evidence type="ECO:0000256" key="1">
    <source>
        <dbReference type="ARBA" id="ARBA00000085"/>
    </source>
</evidence>
<dbReference type="SUPFAM" id="SSF55874">
    <property type="entry name" value="ATPase domain of HSP90 chaperone/DNA topoisomerase II/histidine kinase"/>
    <property type="match status" value="1"/>
</dbReference>
<evidence type="ECO:0000313" key="16">
    <source>
        <dbReference type="Proteomes" id="UP001230908"/>
    </source>
</evidence>
<keyword evidence="4" id="KW-0597">Phosphoprotein</keyword>
<feature type="transmembrane region" description="Helical" evidence="12">
    <location>
        <begin position="173"/>
        <end position="196"/>
    </location>
</feature>
<dbReference type="InterPro" id="IPR005467">
    <property type="entry name" value="His_kinase_dom"/>
</dbReference>
<comment type="caution">
    <text evidence="15">The sequence shown here is derived from an EMBL/GenBank/DDBJ whole genome shotgun (WGS) entry which is preliminary data.</text>
</comment>
<feature type="domain" description="HAMP" evidence="14">
    <location>
        <begin position="197"/>
        <end position="251"/>
    </location>
</feature>
<dbReference type="PANTHER" id="PTHR45436:SF5">
    <property type="entry name" value="SENSOR HISTIDINE KINASE TRCS"/>
    <property type="match status" value="1"/>
</dbReference>
<reference evidence="15 16" key="1">
    <citation type="submission" date="2023-08" db="EMBL/GenBank/DDBJ databases">
        <title>Phytohabitans sansha sp. nov., isolated from marine sediment.</title>
        <authorList>
            <person name="Zhao Y."/>
            <person name="Yi K."/>
        </authorList>
    </citation>
    <scope>NUCLEOTIDE SEQUENCE [LARGE SCALE GENOMIC DNA]</scope>
    <source>
        <strain evidence="15 16">ZYX-F-186</strain>
    </source>
</reference>
<feature type="domain" description="Histidine kinase" evidence="13">
    <location>
        <begin position="266"/>
        <end position="490"/>
    </location>
</feature>
<evidence type="ECO:0000259" key="14">
    <source>
        <dbReference type="PROSITE" id="PS50885"/>
    </source>
</evidence>
<organism evidence="15 16">
    <name type="scientific">Phytohabitans maris</name>
    <dbReference type="NCBI Taxonomy" id="3071409"/>
    <lineage>
        <taxon>Bacteria</taxon>
        <taxon>Bacillati</taxon>
        <taxon>Actinomycetota</taxon>
        <taxon>Actinomycetes</taxon>
        <taxon>Micromonosporales</taxon>
        <taxon>Micromonosporaceae</taxon>
    </lineage>
</organism>
<evidence type="ECO:0000256" key="7">
    <source>
        <dbReference type="ARBA" id="ARBA00022777"/>
    </source>
</evidence>